<reference evidence="3" key="2">
    <citation type="journal article" date="2009" name="Genome Res.">
        <title>Comparative genomic analyses of the human fungal pathogens Coccidioides and their relatives.</title>
        <authorList>
            <person name="Sharpton T.J."/>
            <person name="Stajich J.E."/>
            <person name="Rounsley S.D."/>
            <person name="Gardner M.J."/>
            <person name="Wortman J.R."/>
            <person name="Jordar V.S."/>
            <person name="Maiti R."/>
            <person name="Kodira C.D."/>
            <person name="Neafsey D.E."/>
            <person name="Zeng Q."/>
            <person name="Hung C.-Y."/>
            <person name="McMahan C."/>
            <person name="Muszewska A."/>
            <person name="Grynberg M."/>
            <person name="Mandel M.A."/>
            <person name="Kellner E.M."/>
            <person name="Barker B.M."/>
            <person name="Galgiani J.N."/>
            <person name="Orbach M.J."/>
            <person name="Kirkland T.N."/>
            <person name="Cole G.T."/>
            <person name="Henn M.R."/>
            <person name="Birren B.W."/>
            <person name="Taylor J.W."/>
        </authorList>
    </citation>
    <scope>NUCLEOTIDE SEQUENCE [LARGE SCALE GENOMIC DNA]</scope>
    <source>
        <strain evidence="3">RMSCC 3488</strain>
    </source>
</reference>
<name>A0A0J6F6N8_COCPO</name>
<organism evidence="2 3">
    <name type="scientific">Coccidioides posadasii RMSCC 3488</name>
    <dbReference type="NCBI Taxonomy" id="454284"/>
    <lineage>
        <taxon>Eukaryota</taxon>
        <taxon>Fungi</taxon>
        <taxon>Dikarya</taxon>
        <taxon>Ascomycota</taxon>
        <taxon>Pezizomycotina</taxon>
        <taxon>Eurotiomycetes</taxon>
        <taxon>Eurotiomycetidae</taxon>
        <taxon>Onygenales</taxon>
        <taxon>Onygenaceae</taxon>
        <taxon>Coccidioides</taxon>
    </lineage>
</organism>
<reference evidence="3" key="3">
    <citation type="journal article" date="2010" name="Genome Res.">
        <title>Population genomic sequencing of Coccidioides fungi reveals recent hybridization and transposon control.</title>
        <authorList>
            <person name="Neafsey D.E."/>
            <person name="Barker B.M."/>
            <person name="Sharpton T.J."/>
            <person name="Stajich J.E."/>
            <person name="Park D.J."/>
            <person name="Whiston E."/>
            <person name="Hung C.-Y."/>
            <person name="McMahan C."/>
            <person name="White J."/>
            <person name="Sykes S."/>
            <person name="Heiman D."/>
            <person name="Young S."/>
            <person name="Zeng Q."/>
            <person name="Abouelleil A."/>
            <person name="Aftuck L."/>
            <person name="Bessette D."/>
            <person name="Brown A."/>
            <person name="FitzGerald M."/>
            <person name="Lui A."/>
            <person name="Macdonald J.P."/>
            <person name="Priest M."/>
            <person name="Orbach M.J."/>
            <person name="Galgiani J.N."/>
            <person name="Kirkland T.N."/>
            <person name="Cole G.T."/>
            <person name="Birren B.W."/>
            <person name="Henn M.R."/>
            <person name="Taylor J.W."/>
            <person name="Rounsley S.D."/>
        </authorList>
    </citation>
    <scope>NUCLEOTIDE SEQUENCE [LARGE SCALE GENOMIC DNA]</scope>
    <source>
        <strain evidence="3">RMSCC 3488</strain>
    </source>
</reference>
<dbReference type="VEuPathDB" id="FungiDB:CPAG_01302"/>
<protein>
    <submittedName>
        <fullName evidence="2">Uncharacterized protein</fullName>
    </submittedName>
</protein>
<evidence type="ECO:0000313" key="2">
    <source>
        <dbReference type="EMBL" id="KMM64950.1"/>
    </source>
</evidence>
<dbReference type="AlphaFoldDB" id="A0A0J6F6N8"/>
<reference evidence="2 3" key="1">
    <citation type="submission" date="2007-06" db="EMBL/GenBank/DDBJ databases">
        <title>The Genome Sequence of Coccidioides posadasii RMSCC_3488.</title>
        <authorList>
            <consortium name="Coccidioides Genome Resources Consortium"/>
            <consortium name="The Broad Institute Genome Sequencing Platform"/>
            <person name="Henn M.R."/>
            <person name="Sykes S."/>
            <person name="Young S."/>
            <person name="Jaffe D."/>
            <person name="Berlin A."/>
            <person name="Alvarez P."/>
            <person name="Butler J."/>
            <person name="Gnerre S."/>
            <person name="Grabherr M."/>
            <person name="Mauceli E."/>
            <person name="Brockman W."/>
            <person name="Kodira C."/>
            <person name="Alvarado L."/>
            <person name="Zeng Q."/>
            <person name="Crawford M."/>
            <person name="Antoine C."/>
            <person name="Devon K."/>
            <person name="Galgiani J."/>
            <person name="Orsborn K."/>
            <person name="Lewis M.L."/>
            <person name="Nusbaum C."/>
            <person name="Galagan J."/>
            <person name="Birren B."/>
        </authorList>
    </citation>
    <scope>NUCLEOTIDE SEQUENCE [LARGE SCALE GENOMIC DNA]</scope>
    <source>
        <strain evidence="2 3">RMSCC 3488</strain>
    </source>
</reference>
<dbReference type="EMBL" id="DS268109">
    <property type="protein sequence ID" value="KMM64950.1"/>
    <property type="molecule type" value="Genomic_DNA"/>
</dbReference>
<dbReference type="Proteomes" id="UP000054567">
    <property type="component" value="Unassembled WGS sequence"/>
</dbReference>
<sequence>MQLLVTLGEQDADFPARSGPAQVASRPGITALPGPGNHRPQLDLDLNPDPPMTAATALYQGSELGGTRRPLQLTRGQDHSCEQQTISLEPQNPNLQLTRRALKLEKLGTPISDHYVYTVKSPIREPAALRYEALLGTVRISLAENMSRNCFIDQQKVADMSSGPETQPARRAQDT</sequence>
<accession>A0A0J6F6N8</accession>
<gene>
    <name evidence="2" type="ORF">CPAG_01302</name>
</gene>
<evidence type="ECO:0000256" key="1">
    <source>
        <dbReference type="SAM" id="MobiDB-lite"/>
    </source>
</evidence>
<proteinExistence type="predicted"/>
<evidence type="ECO:0000313" key="3">
    <source>
        <dbReference type="Proteomes" id="UP000054567"/>
    </source>
</evidence>
<feature type="region of interest" description="Disordered" evidence="1">
    <location>
        <begin position="1"/>
        <end position="52"/>
    </location>
</feature>